<evidence type="ECO:0000313" key="6">
    <source>
        <dbReference type="Proteomes" id="UP001606303"/>
    </source>
</evidence>
<comment type="caution">
    <text evidence="5">The sequence shown here is derived from an EMBL/GenBank/DDBJ whole genome shotgun (WGS) entry which is preliminary data.</text>
</comment>
<dbReference type="Pfam" id="PF13296">
    <property type="entry name" value="T6SS_Vgr"/>
    <property type="match status" value="1"/>
</dbReference>
<evidence type="ECO:0000313" key="5">
    <source>
        <dbReference type="EMBL" id="MFG6469319.1"/>
    </source>
</evidence>
<feature type="domain" description="Gp5/Type VI secretion system Vgr protein OB-fold" evidence="2">
    <location>
        <begin position="510"/>
        <end position="556"/>
    </location>
</feature>
<dbReference type="InterPro" id="IPR006531">
    <property type="entry name" value="Gp5/Vgr_OB"/>
</dbReference>
<dbReference type="EMBL" id="JBIGIB010000010">
    <property type="protein sequence ID" value="MFG6469319.1"/>
    <property type="molecule type" value="Genomic_DNA"/>
</dbReference>
<dbReference type="SUPFAM" id="SSF69279">
    <property type="entry name" value="Phage tail proteins"/>
    <property type="match status" value="2"/>
</dbReference>
<dbReference type="Pfam" id="PF10106">
    <property type="entry name" value="DUF2345"/>
    <property type="match status" value="1"/>
</dbReference>
<feature type="domain" description="DUF2345" evidence="3">
    <location>
        <begin position="781"/>
        <end position="939"/>
    </location>
</feature>
<evidence type="ECO:0000259" key="2">
    <source>
        <dbReference type="Pfam" id="PF04717"/>
    </source>
</evidence>
<dbReference type="Gene3D" id="2.40.50.230">
    <property type="entry name" value="Gp5 N-terminal domain"/>
    <property type="match status" value="1"/>
</dbReference>
<feature type="region of interest" description="Disordered" evidence="1">
    <location>
        <begin position="490"/>
        <end position="510"/>
    </location>
</feature>
<keyword evidence="6" id="KW-1185">Reference proteome</keyword>
<name>A0ABW7H508_9BURK</name>
<evidence type="ECO:0000259" key="3">
    <source>
        <dbReference type="Pfam" id="PF10106"/>
    </source>
</evidence>
<dbReference type="Pfam" id="PF05954">
    <property type="entry name" value="Phage_GPD"/>
    <property type="match status" value="1"/>
</dbReference>
<accession>A0ABW7H508</accession>
<dbReference type="Pfam" id="PF04717">
    <property type="entry name" value="Phage_base_V"/>
    <property type="match status" value="1"/>
</dbReference>
<feature type="region of interest" description="Disordered" evidence="1">
    <location>
        <begin position="1024"/>
        <end position="1047"/>
    </location>
</feature>
<dbReference type="Gene3D" id="3.55.50.10">
    <property type="entry name" value="Baseplate protein-like domains"/>
    <property type="match status" value="1"/>
</dbReference>
<gene>
    <name evidence="5" type="ORF">ACG01O_22065</name>
</gene>
<evidence type="ECO:0000259" key="4">
    <source>
        <dbReference type="Pfam" id="PF13296"/>
    </source>
</evidence>
<feature type="region of interest" description="Disordered" evidence="1">
    <location>
        <begin position="570"/>
        <end position="593"/>
    </location>
</feature>
<dbReference type="InterPro" id="IPR018769">
    <property type="entry name" value="VgrG2_DUF2345"/>
</dbReference>
<dbReference type="InterPro" id="IPR028244">
    <property type="entry name" value="T6SS_Rhs_Vgr_dom"/>
</dbReference>
<proteinExistence type="predicted"/>
<dbReference type="Gene3D" id="2.30.110.50">
    <property type="match status" value="1"/>
</dbReference>
<dbReference type="InterPro" id="IPR037026">
    <property type="entry name" value="Vgr_OB-fold_dom_sf"/>
</dbReference>
<feature type="domain" description="Putative type VI secretion system Rhs element associated Vgr" evidence="4">
    <location>
        <begin position="617"/>
        <end position="723"/>
    </location>
</feature>
<dbReference type="NCBIfam" id="TIGR01646">
    <property type="entry name" value="vgr_GE"/>
    <property type="match status" value="1"/>
</dbReference>
<dbReference type="Gene3D" id="4.10.220.110">
    <property type="match status" value="1"/>
</dbReference>
<dbReference type="SUPFAM" id="SSF69255">
    <property type="entry name" value="gp5 N-terminal domain-like"/>
    <property type="match status" value="1"/>
</dbReference>
<dbReference type="InterPro" id="IPR006533">
    <property type="entry name" value="T6SS_Vgr_RhsGE"/>
</dbReference>
<dbReference type="Proteomes" id="UP001606303">
    <property type="component" value="Unassembled WGS sequence"/>
</dbReference>
<protein>
    <submittedName>
        <fullName evidence="5">Type VI secretion system Vgr family protein</fullName>
    </submittedName>
</protein>
<reference evidence="5 6" key="1">
    <citation type="submission" date="2024-08" db="EMBL/GenBank/DDBJ databases">
        <authorList>
            <person name="Lu H."/>
        </authorList>
    </citation>
    <scope>NUCLEOTIDE SEQUENCE [LARGE SCALE GENOMIC DNA]</scope>
    <source>
        <strain evidence="5 6">BYS87W</strain>
    </source>
</reference>
<sequence length="1047" mass="111247">MAAGLPAAAQAVLASLVGPLTQNQRLVQLHTTLGPHALLAERLSVLDGIGPCVPMPQEGLARDASGADDDVIGYRIDLTALSEDAHIDLTALIGEPALVEMLTDTGERRAWHGHITRAVLLGADGGLARYQLRVEPWLAFLRERVDAWVFQDASVPDIAASLFADYAGQGPCQADWRLELQDASVYKPRSRCTQYHEADLAFLHRLLLQEGLFYRFEHEADPASPTLGSHTLVIADHLGAFQADDALPRNVRFTQAISSLDPHHGTDSLTLFTARRRAHVNALQVASRDERTTQMRPVHAQAQAAFSLTAADIPGAYAYPTEADGQRLLDRRLQALAAWGQRSQAAGPWRAAEPGLHFTLSGHPRFSDGIRLPEFVVLSTHHQARNNLSADARAALVGLNLQLHATERAEPDEDEPLHHVVCTVQPASPGDTPLDYRALPLDTQGQPDPRLIPAPTVNGLQTALVTGEGDAPIHTDRDHRLKVQFHWQRGARSSHRLDHTAGDNAPGDSSLGTWVPMASAQAGANWGAVQLPRVGQEVLVAFTGGDIDRPVILGAVPNAQGQANVQAAQPAAGAATSTGNAPAWFPGDEKQGPLEAHAHPAVLSGLKTQELSTSQSGTGGYSQLVLDDSPQSTRLELSTTQHGTRLQLGHLRHQDDNRRLHPRGHGFDLQTHAHGAVRAGAGLLLSTHTQGGSDSHGQQLEARQALQQLDQGQDLLHTLAHSAQQHQAQGGKSKTAEPTLQAKPLGMNDEGQRLPNQQALRALTLSLGATQHRQGDGEGGAGRISAWGRPDLILASPQTLSAFTPASVHATAGGTTTFTAGQDLARIAQGHQSTVVQGDVTLYTYGRASNKQKPTRQTGMALHAAQGSVHVAALKSTLTVTASKAVSVSSTQGAVKAVAKTRILLTAGGSAVEISQGRISLKSAGKAVFRARQKNLAGGRRASGKVALARTGTYKPDEPRHSVQLDLLAYIGSDALTGAAQARVPYTLRDADGRVIARGRTDAQGKTARHFTDGDQELSVYLGDGDWQASSDGSADTHAAPKGDVHE</sequence>
<evidence type="ECO:0000256" key="1">
    <source>
        <dbReference type="SAM" id="MobiDB-lite"/>
    </source>
</evidence>
<organism evidence="5 6">
    <name type="scientific">Pelomonas baiyunensis</name>
    <dbReference type="NCBI Taxonomy" id="3299026"/>
    <lineage>
        <taxon>Bacteria</taxon>
        <taxon>Pseudomonadati</taxon>
        <taxon>Pseudomonadota</taxon>
        <taxon>Betaproteobacteria</taxon>
        <taxon>Burkholderiales</taxon>
        <taxon>Sphaerotilaceae</taxon>
        <taxon>Roseateles</taxon>
    </lineage>
</organism>